<reference evidence="1 2" key="1">
    <citation type="journal article" date="2018" name="New Phytol.">
        <title>Phylogenomics of Endogonaceae and evolution of mycorrhizas within Mucoromycota.</title>
        <authorList>
            <person name="Chang Y."/>
            <person name="Desiro A."/>
            <person name="Na H."/>
            <person name="Sandor L."/>
            <person name="Lipzen A."/>
            <person name="Clum A."/>
            <person name="Barry K."/>
            <person name="Grigoriev I.V."/>
            <person name="Martin F.M."/>
            <person name="Stajich J.E."/>
            <person name="Smith M.E."/>
            <person name="Bonito G."/>
            <person name="Spatafora J.W."/>
        </authorList>
    </citation>
    <scope>NUCLEOTIDE SEQUENCE [LARGE SCALE GENOMIC DNA]</scope>
    <source>
        <strain evidence="1 2">GMNB39</strain>
    </source>
</reference>
<gene>
    <name evidence="1" type="ORF">BC936DRAFT_142335</name>
</gene>
<proteinExistence type="predicted"/>
<evidence type="ECO:0000313" key="2">
    <source>
        <dbReference type="Proteomes" id="UP000268093"/>
    </source>
</evidence>
<dbReference type="EMBL" id="RBNI01002235">
    <property type="protein sequence ID" value="RUP49519.1"/>
    <property type="molecule type" value="Genomic_DNA"/>
</dbReference>
<dbReference type="Proteomes" id="UP000268093">
    <property type="component" value="Unassembled WGS sequence"/>
</dbReference>
<protein>
    <submittedName>
        <fullName evidence="1">Uncharacterized protein</fullName>
    </submittedName>
</protein>
<keyword evidence="2" id="KW-1185">Reference proteome</keyword>
<organism evidence="1 2">
    <name type="scientific">Jimgerdemannia flammicorona</name>
    <dbReference type="NCBI Taxonomy" id="994334"/>
    <lineage>
        <taxon>Eukaryota</taxon>
        <taxon>Fungi</taxon>
        <taxon>Fungi incertae sedis</taxon>
        <taxon>Mucoromycota</taxon>
        <taxon>Mucoromycotina</taxon>
        <taxon>Endogonomycetes</taxon>
        <taxon>Endogonales</taxon>
        <taxon>Endogonaceae</taxon>
        <taxon>Jimgerdemannia</taxon>
    </lineage>
</organism>
<sequence>MTIDILVRNMPMDEWKGSPKICPHDHFNKTLQPRHNFIQKFPRLACLMLQLRQAKIHVVDGVRAGAPT</sequence>
<accession>A0A433DFD4</accession>
<comment type="caution">
    <text evidence="1">The sequence shown here is derived from an EMBL/GenBank/DDBJ whole genome shotgun (WGS) entry which is preliminary data.</text>
</comment>
<evidence type="ECO:0000313" key="1">
    <source>
        <dbReference type="EMBL" id="RUP49519.1"/>
    </source>
</evidence>
<name>A0A433DFD4_9FUNG</name>